<dbReference type="PANTHER" id="PTHR11960">
    <property type="entry name" value="EUKARYOTIC TRANSLATION INITIATION FACTOR 4E RELATED"/>
    <property type="match status" value="1"/>
</dbReference>
<dbReference type="Proteomes" id="UP001165065">
    <property type="component" value="Unassembled WGS sequence"/>
</dbReference>
<keyword evidence="2 6" id="KW-0396">Initiation factor</keyword>
<sequence>MAEAHPLNSEWTMWHGDALEKDWSKKIQPICDFSTVEEFWQYFNHIPRPGKVFFDGDSKASVGPSNKVIDELSIFKKGIKPEWEDPQNRDGGCFYIRQALDPDQVDIYWQNTVLALIGETLDEKDSIAGARIVDKGKNFALYRFELWLKTADEDTVNKIRERFHECIKEGSPNFKKGHPKFEWKKHK</sequence>
<dbReference type="Gene3D" id="3.30.760.10">
    <property type="entry name" value="RNA Cap, Translation Initiation Factor Eif4e"/>
    <property type="match status" value="1"/>
</dbReference>
<dbReference type="GO" id="GO:0016281">
    <property type="term" value="C:eukaryotic translation initiation factor 4F complex"/>
    <property type="evidence" value="ECO:0007669"/>
    <property type="project" value="TreeGrafter"/>
</dbReference>
<evidence type="ECO:0000256" key="2">
    <source>
        <dbReference type="ARBA" id="ARBA00022540"/>
    </source>
</evidence>
<dbReference type="PANTHER" id="PTHR11960:SF8">
    <property type="entry name" value="EUKARYOTIC TRANSLATION INITIATION FACTOR 4E1-RELATED"/>
    <property type="match status" value="1"/>
</dbReference>
<dbReference type="InterPro" id="IPR023398">
    <property type="entry name" value="TIF_eIF4e-like"/>
</dbReference>
<keyword evidence="3" id="KW-0810">Translation regulation</keyword>
<gene>
    <name evidence="7" type="ORF">TrCOL_g10646</name>
</gene>
<keyword evidence="8" id="KW-1185">Reference proteome</keyword>
<comment type="similarity">
    <text evidence="1 6">Belongs to the eukaryotic initiation factor 4E family.</text>
</comment>
<dbReference type="SUPFAM" id="SSF55418">
    <property type="entry name" value="eIF4e-like"/>
    <property type="match status" value="1"/>
</dbReference>
<protein>
    <recommendedName>
        <fullName evidence="9">Eukaryotic translation initiation factor 4E</fullName>
    </recommendedName>
</protein>
<evidence type="ECO:0000256" key="5">
    <source>
        <dbReference type="ARBA" id="ARBA00022917"/>
    </source>
</evidence>
<dbReference type="EMBL" id="BRYA01000100">
    <property type="protein sequence ID" value="GMI39293.1"/>
    <property type="molecule type" value="Genomic_DNA"/>
</dbReference>
<proteinExistence type="inferred from homology"/>
<name>A0A9W7GBP3_9STRA</name>
<reference evidence="8" key="1">
    <citation type="journal article" date="2023" name="Commun. Biol.">
        <title>Genome analysis of Parmales, the sister group of diatoms, reveals the evolutionary specialization of diatoms from phago-mixotrophs to photoautotrophs.</title>
        <authorList>
            <person name="Ban H."/>
            <person name="Sato S."/>
            <person name="Yoshikawa S."/>
            <person name="Yamada K."/>
            <person name="Nakamura Y."/>
            <person name="Ichinomiya M."/>
            <person name="Sato N."/>
            <person name="Blanc-Mathieu R."/>
            <person name="Endo H."/>
            <person name="Kuwata A."/>
            <person name="Ogata H."/>
        </authorList>
    </citation>
    <scope>NUCLEOTIDE SEQUENCE [LARGE SCALE GENOMIC DNA]</scope>
</reference>
<keyword evidence="5 6" id="KW-0648">Protein biosynthesis</keyword>
<evidence type="ECO:0008006" key="9">
    <source>
        <dbReference type="Google" id="ProtNLM"/>
    </source>
</evidence>
<accession>A0A9W7GBP3</accession>
<dbReference type="Pfam" id="PF01652">
    <property type="entry name" value="IF4E"/>
    <property type="match status" value="1"/>
</dbReference>
<evidence type="ECO:0000256" key="6">
    <source>
        <dbReference type="RuleBase" id="RU004374"/>
    </source>
</evidence>
<evidence type="ECO:0000256" key="1">
    <source>
        <dbReference type="ARBA" id="ARBA00009860"/>
    </source>
</evidence>
<keyword evidence="4 6" id="KW-0694">RNA-binding</keyword>
<comment type="caution">
    <text evidence="7">The sequence shown here is derived from an EMBL/GenBank/DDBJ whole genome shotgun (WGS) entry which is preliminary data.</text>
</comment>
<dbReference type="GO" id="GO:0006417">
    <property type="term" value="P:regulation of translation"/>
    <property type="evidence" value="ECO:0007669"/>
    <property type="project" value="UniProtKB-KW"/>
</dbReference>
<organism evidence="7 8">
    <name type="scientific">Triparma columacea</name>
    <dbReference type="NCBI Taxonomy" id="722753"/>
    <lineage>
        <taxon>Eukaryota</taxon>
        <taxon>Sar</taxon>
        <taxon>Stramenopiles</taxon>
        <taxon>Ochrophyta</taxon>
        <taxon>Bolidophyceae</taxon>
        <taxon>Parmales</taxon>
        <taxon>Triparmaceae</taxon>
        <taxon>Triparma</taxon>
    </lineage>
</organism>
<dbReference type="AlphaFoldDB" id="A0A9W7GBP3"/>
<dbReference type="GO" id="GO:0000340">
    <property type="term" value="F:RNA 7-methylguanosine cap binding"/>
    <property type="evidence" value="ECO:0007669"/>
    <property type="project" value="TreeGrafter"/>
</dbReference>
<evidence type="ECO:0000313" key="8">
    <source>
        <dbReference type="Proteomes" id="UP001165065"/>
    </source>
</evidence>
<evidence type="ECO:0000256" key="4">
    <source>
        <dbReference type="ARBA" id="ARBA00022884"/>
    </source>
</evidence>
<dbReference type="InterPro" id="IPR001040">
    <property type="entry name" value="TIF_eIF_4E"/>
</dbReference>
<dbReference type="OrthoDB" id="590761at2759"/>
<dbReference type="GO" id="GO:0003743">
    <property type="term" value="F:translation initiation factor activity"/>
    <property type="evidence" value="ECO:0007669"/>
    <property type="project" value="UniProtKB-KW"/>
</dbReference>
<evidence type="ECO:0000256" key="3">
    <source>
        <dbReference type="ARBA" id="ARBA00022845"/>
    </source>
</evidence>
<evidence type="ECO:0000313" key="7">
    <source>
        <dbReference type="EMBL" id="GMI39293.1"/>
    </source>
</evidence>